<comment type="caution">
    <text evidence="4">The sequence shown here is derived from an EMBL/GenBank/DDBJ whole genome shotgun (WGS) entry which is preliminary data.</text>
</comment>
<dbReference type="PROSITE" id="PS50943">
    <property type="entry name" value="HTH_CROC1"/>
    <property type="match status" value="1"/>
</dbReference>
<dbReference type="EMBL" id="BMKK01000001">
    <property type="protein sequence ID" value="GGD44855.1"/>
    <property type="molecule type" value="Genomic_DNA"/>
</dbReference>
<reference evidence="4" key="1">
    <citation type="journal article" date="2014" name="Int. J. Syst. Evol. Microbiol.">
        <title>Complete genome sequence of Corynebacterium casei LMG S-19264T (=DSM 44701T), isolated from a smear-ripened cheese.</title>
        <authorList>
            <consortium name="US DOE Joint Genome Institute (JGI-PGF)"/>
            <person name="Walter F."/>
            <person name="Albersmeier A."/>
            <person name="Kalinowski J."/>
            <person name="Ruckert C."/>
        </authorList>
    </citation>
    <scope>NUCLEOTIDE SEQUENCE</scope>
    <source>
        <strain evidence="4">CGMCC 1.15958</strain>
    </source>
</reference>
<keyword evidence="5" id="KW-1185">Reference proteome</keyword>
<dbReference type="SUPFAM" id="SSF47413">
    <property type="entry name" value="lambda repressor-like DNA-binding domains"/>
    <property type="match status" value="1"/>
</dbReference>
<evidence type="ECO:0000313" key="4">
    <source>
        <dbReference type="EMBL" id="GGD44855.1"/>
    </source>
</evidence>
<keyword evidence="1" id="KW-0238">DNA-binding</keyword>
<dbReference type="GO" id="GO:0003677">
    <property type="term" value="F:DNA binding"/>
    <property type="evidence" value="ECO:0007669"/>
    <property type="project" value="UniProtKB-KW"/>
</dbReference>
<proteinExistence type="predicted"/>
<dbReference type="SMART" id="SM00530">
    <property type="entry name" value="HTH_XRE"/>
    <property type="match status" value="1"/>
</dbReference>
<keyword evidence="2" id="KW-0175">Coiled coil</keyword>
<dbReference type="Gene3D" id="1.10.260.40">
    <property type="entry name" value="lambda repressor-like DNA-binding domains"/>
    <property type="match status" value="1"/>
</dbReference>
<dbReference type="PANTHER" id="PTHR46558:SF11">
    <property type="entry name" value="HTH-TYPE TRANSCRIPTIONAL REGULATOR XRE"/>
    <property type="match status" value="1"/>
</dbReference>
<evidence type="ECO:0000313" key="5">
    <source>
        <dbReference type="Proteomes" id="UP000609064"/>
    </source>
</evidence>
<reference evidence="4" key="2">
    <citation type="submission" date="2020-09" db="EMBL/GenBank/DDBJ databases">
        <authorList>
            <person name="Sun Q."/>
            <person name="Zhou Y."/>
        </authorList>
    </citation>
    <scope>NUCLEOTIDE SEQUENCE</scope>
    <source>
        <strain evidence="4">CGMCC 1.15958</strain>
    </source>
</reference>
<dbReference type="PANTHER" id="PTHR46558">
    <property type="entry name" value="TRACRIPTIONAL REGULATORY PROTEIN-RELATED-RELATED"/>
    <property type="match status" value="1"/>
</dbReference>
<feature type="coiled-coil region" evidence="2">
    <location>
        <begin position="72"/>
        <end position="112"/>
    </location>
</feature>
<evidence type="ECO:0000256" key="2">
    <source>
        <dbReference type="SAM" id="Coils"/>
    </source>
</evidence>
<dbReference type="RefSeq" id="WP_188764536.1">
    <property type="nucleotide sequence ID" value="NZ_BMKK01000001.1"/>
</dbReference>
<feature type="domain" description="HTH cro/C1-type" evidence="3">
    <location>
        <begin position="7"/>
        <end position="62"/>
    </location>
</feature>
<gene>
    <name evidence="4" type="ORF">GCM10011514_06080</name>
</gene>
<accession>A0A916YHD9</accession>
<dbReference type="Pfam" id="PF01381">
    <property type="entry name" value="HTH_3"/>
    <property type="match status" value="1"/>
</dbReference>
<protein>
    <recommendedName>
        <fullName evidence="3">HTH cro/C1-type domain-containing protein</fullName>
    </recommendedName>
</protein>
<organism evidence="4 5">
    <name type="scientific">Emticicia aquatilis</name>
    <dbReference type="NCBI Taxonomy" id="1537369"/>
    <lineage>
        <taxon>Bacteria</taxon>
        <taxon>Pseudomonadati</taxon>
        <taxon>Bacteroidota</taxon>
        <taxon>Cytophagia</taxon>
        <taxon>Cytophagales</taxon>
        <taxon>Leadbetterellaceae</taxon>
        <taxon>Emticicia</taxon>
    </lineage>
</organism>
<dbReference type="Proteomes" id="UP000609064">
    <property type="component" value="Unassembled WGS sequence"/>
</dbReference>
<dbReference type="InterPro" id="IPR010982">
    <property type="entry name" value="Lambda_DNA-bd_dom_sf"/>
</dbReference>
<dbReference type="CDD" id="cd00093">
    <property type="entry name" value="HTH_XRE"/>
    <property type="match status" value="1"/>
</dbReference>
<dbReference type="AlphaFoldDB" id="A0A916YHD9"/>
<sequence length="112" mass="12616">MSFGNRLQTLLKSKKISQEKLAELLNVAGKSTISAWINDRAKPNADLLVKLSEILSTTPNHLLLGGEQESEIETLKRENDLMREALEAYRRAEKAEKELKEAKNIEVVLNKA</sequence>
<name>A0A916YHD9_9BACT</name>
<evidence type="ECO:0000256" key="1">
    <source>
        <dbReference type="ARBA" id="ARBA00023125"/>
    </source>
</evidence>
<evidence type="ECO:0000259" key="3">
    <source>
        <dbReference type="PROSITE" id="PS50943"/>
    </source>
</evidence>
<dbReference type="InterPro" id="IPR001387">
    <property type="entry name" value="Cro/C1-type_HTH"/>
</dbReference>